<dbReference type="PANTHER" id="PTHR45953">
    <property type="entry name" value="IDURONATE 2-SULFATASE"/>
    <property type="match status" value="1"/>
</dbReference>
<dbReference type="GO" id="GO:0008484">
    <property type="term" value="F:sulfuric ester hydrolase activity"/>
    <property type="evidence" value="ECO:0007669"/>
    <property type="project" value="TreeGrafter"/>
</dbReference>
<evidence type="ECO:0000313" key="5">
    <source>
        <dbReference type="Proteomes" id="UP000037460"/>
    </source>
</evidence>
<keyword evidence="2" id="KW-0378">Hydrolase</keyword>
<dbReference type="SUPFAM" id="SSF53649">
    <property type="entry name" value="Alkaline phosphatase-like"/>
    <property type="match status" value="1"/>
</dbReference>
<dbReference type="InterPro" id="IPR000917">
    <property type="entry name" value="Sulfatase_N"/>
</dbReference>
<dbReference type="Pfam" id="PF00884">
    <property type="entry name" value="Sulfatase"/>
    <property type="match status" value="1"/>
</dbReference>
<keyword evidence="5" id="KW-1185">Reference proteome</keyword>
<accession>A0A0M0JPJ7</accession>
<proteinExistence type="predicted"/>
<sequence>MGATSSATAATTPMPSILYVVLEDFSTLASPVFSADATAANRRHTPYLASLAARGVVFQNAYCQAPICNPSRTSFLTGRRPTSTRVWTNDDAFPQGLPTIVDFLRDGPRTADGAAAVACAGRGKIFHIACDKETYGFTNGEAYLDANASASNLADARLRTAIDASSNAVARRSLREALNATWWHAPDSWESGQPVGHGDVGRGIRKVLTRSHDQSKTAVALRMLALHAAQRTARFFLAVGLASTHVHGARICKPAASEAVGGRELPPHVALPPPRATERDPPLVTWPNWDVPRFDVGAKWAREAIGLYYACATHVDEQIGALLHGLDALELRARTAVVVQGLQ</sequence>
<evidence type="ECO:0000256" key="2">
    <source>
        <dbReference type="ARBA" id="ARBA00022801"/>
    </source>
</evidence>
<dbReference type="EMBL" id="JWZX01002561">
    <property type="protein sequence ID" value="KOO28494.1"/>
    <property type="molecule type" value="Genomic_DNA"/>
</dbReference>
<organism evidence="4 5">
    <name type="scientific">Chrysochromulina tobinii</name>
    <dbReference type="NCBI Taxonomy" id="1460289"/>
    <lineage>
        <taxon>Eukaryota</taxon>
        <taxon>Haptista</taxon>
        <taxon>Haptophyta</taxon>
        <taxon>Prymnesiophyceae</taxon>
        <taxon>Prymnesiales</taxon>
        <taxon>Chrysochromulinaceae</taxon>
        <taxon>Chrysochromulina</taxon>
    </lineage>
</organism>
<dbReference type="OrthoDB" id="96314at2759"/>
<evidence type="ECO:0000256" key="1">
    <source>
        <dbReference type="ARBA" id="ARBA00022723"/>
    </source>
</evidence>
<feature type="domain" description="Sulfatase N-terminal" evidence="3">
    <location>
        <begin position="15"/>
        <end position="340"/>
    </location>
</feature>
<dbReference type="Gene3D" id="3.40.720.10">
    <property type="entry name" value="Alkaline Phosphatase, subunit A"/>
    <property type="match status" value="1"/>
</dbReference>
<reference evidence="5" key="1">
    <citation type="journal article" date="2015" name="PLoS Genet.">
        <title>Genome Sequence and Transcriptome Analyses of Chrysochromulina tobin: Metabolic Tools for Enhanced Algal Fitness in the Prominent Order Prymnesiales (Haptophyceae).</title>
        <authorList>
            <person name="Hovde B.T."/>
            <person name="Deodato C.R."/>
            <person name="Hunsperger H.M."/>
            <person name="Ryken S.A."/>
            <person name="Yost W."/>
            <person name="Jha R.K."/>
            <person name="Patterson J."/>
            <person name="Monnat R.J. Jr."/>
            <person name="Barlow S.B."/>
            <person name="Starkenburg S.R."/>
            <person name="Cattolico R.A."/>
        </authorList>
    </citation>
    <scope>NUCLEOTIDE SEQUENCE</scope>
    <source>
        <strain evidence="5">CCMP291</strain>
    </source>
</reference>
<dbReference type="Proteomes" id="UP000037460">
    <property type="component" value="Unassembled WGS sequence"/>
</dbReference>
<name>A0A0M0JPJ7_9EUKA</name>
<evidence type="ECO:0000313" key="4">
    <source>
        <dbReference type="EMBL" id="KOO28494.1"/>
    </source>
</evidence>
<dbReference type="GO" id="GO:0046872">
    <property type="term" value="F:metal ion binding"/>
    <property type="evidence" value="ECO:0007669"/>
    <property type="project" value="UniProtKB-KW"/>
</dbReference>
<evidence type="ECO:0000259" key="3">
    <source>
        <dbReference type="Pfam" id="PF00884"/>
    </source>
</evidence>
<dbReference type="PANTHER" id="PTHR45953:SF1">
    <property type="entry name" value="IDURONATE 2-SULFATASE"/>
    <property type="match status" value="1"/>
</dbReference>
<dbReference type="GO" id="GO:0005737">
    <property type="term" value="C:cytoplasm"/>
    <property type="evidence" value="ECO:0007669"/>
    <property type="project" value="TreeGrafter"/>
</dbReference>
<dbReference type="AlphaFoldDB" id="A0A0M0JPJ7"/>
<keyword evidence="1" id="KW-0479">Metal-binding</keyword>
<comment type="caution">
    <text evidence="4">The sequence shown here is derived from an EMBL/GenBank/DDBJ whole genome shotgun (WGS) entry which is preliminary data.</text>
</comment>
<gene>
    <name evidence="4" type="ORF">Ctob_003612</name>
</gene>
<dbReference type="InterPro" id="IPR017850">
    <property type="entry name" value="Alkaline_phosphatase_core_sf"/>
</dbReference>
<protein>
    <submittedName>
        <fullName evidence="4">Iduronate-2-sulfatase</fullName>
    </submittedName>
</protein>